<reference evidence="2" key="1">
    <citation type="submission" date="2020-02" db="EMBL/GenBank/DDBJ databases">
        <authorList>
            <person name="Meier V. D."/>
        </authorList>
    </citation>
    <scope>NUCLEOTIDE SEQUENCE</scope>
    <source>
        <strain evidence="2">AVDCRST_MAG67</strain>
    </source>
</reference>
<evidence type="ECO:0000256" key="1">
    <source>
        <dbReference type="SAM" id="MobiDB-lite"/>
    </source>
</evidence>
<feature type="compositionally biased region" description="Basic and acidic residues" evidence="1">
    <location>
        <begin position="8"/>
        <end position="17"/>
    </location>
</feature>
<sequence length="151" mass="16326">GAVLHRTPGRDQSDRRVRWPGGPQAAAGRDRARVGRRDPGERAGVALREGRSGPRRARSVDARRLARVAGGGPADRQPRVPRQRVQEPGRQPARGAEDRGGLPRRGGLRRRRGRGPGTADRPAAPLARALRAAGERMRRALPLGPPGLRQL</sequence>
<feature type="non-terminal residue" evidence="2">
    <location>
        <position position="1"/>
    </location>
</feature>
<organism evidence="2">
    <name type="scientific">uncultured Solirubrobacteraceae bacterium</name>
    <dbReference type="NCBI Taxonomy" id="1162706"/>
    <lineage>
        <taxon>Bacteria</taxon>
        <taxon>Bacillati</taxon>
        <taxon>Actinomycetota</taxon>
        <taxon>Thermoleophilia</taxon>
        <taxon>Solirubrobacterales</taxon>
        <taxon>Solirubrobacteraceae</taxon>
        <taxon>environmental samples</taxon>
    </lineage>
</organism>
<evidence type="ECO:0000313" key="2">
    <source>
        <dbReference type="EMBL" id="CAA9505382.1"/>
    </source>
</evidence>
<name>A0A6J4SU45_9ACTN</name>
<feature type="compositionally biased region" description="Low complexity" evidence="1">
    <location>
        <begin position="117"/>
        <end position="132"/>
    </location>
</feature>
<feature type="region of interest" description="Disordered" evidence="1">
    <location>
        <begin position="1"/>
        <end position="151"/>
    </location>
</feature>
<feature type="compositionally biased region" description="Basic and acidic residues" evidence="1">
    <location>
        <begin position="28"/>
        <end position="41"/>
    </location>
</feature>
<gene>
    <name evidence="2" type="ORF">AVDCRST_MAG67-2378</name>
</gene>
<feature type="compositionally biased region" description="Basic and acidic residues" evidence="1">
    <location>
        <begin position="48"/>
        <end position="64"/>
    </location>
</feature>
<dbReference type="EMBL" id="CADCVQ010000094">
    <property type="protein sequence ID" value="CAA9505382.1"/>
    <property type="molecule type" value="Genomic_DNA"/>
</dbReference>
<dbReference type="AlphaFoldDB" id="A0A6J4SU45"/>
<accession>A0A6J4SU45</accession>
<feature type="non-terminal residue" evidence="2">
    <location>
        <position position="151"/>
    </location>
</feature>
<proteinExistence type="predicted"/>
<protein>
    <submittedName>
        <fullName evidence="2">Uncharacterized protein</fullName>
    </submittedName>
</protein>